<dbReference type="GO" id="GO:0005506">
    <property type="term" value="F:iron ion binding"/>
    <property type="evidence" value="ECO:0007669"/>
    <property type="project" value="InterPro"/>
</dbReference>
<dbReference type="GO" id="GO:0004497">
    <property type="term" value="F:monooxygenase activity"/>
    <property type="evidence" value="ECO:0007669"/>
    <property type="project" value="UniProtKB-KW"/>
</dbReference>
<dbReference type="InterPro" id="IPR001128">
    <property type="entry name" value="Cyt_P450"/>
</dbReference>
<protein>
    <recommendedName>
        <fullName evidence="10">Cytochrome P450</fullName>
    </recommendedName>
</protein>
<keyword evidence="9" id="KW-1185">Reference proteome</keyword>
<dbReference type="Proteomes" id="UP001153076">
    <property type="component" value="Unassembled WGS sequence"/>
</dbReference>
<dbReference type="PRINTS" id="PR00385">
    <property type="entry name" value="P450"/>
</dbReference>
<dbReference type="AlphaFoldDB" id="A0A9Q1JHP3"/>
<evidence type="ECO:0000313" key="8">
    <source>
        <dbReference type="EMBL" id="KAJ8425747.1"/>
    </source>
</evidence>
<comment type="caution">
    <text evidence="8">The sequence shown here is derived from an EMBL/GenBank/DDBJ whole genome shotgun (WGS) entry which is preliminary data.</text>
</comment>
<evidence type="ECO:0000256" key="6">
    <source>
        <dbReference type="PIRSR" id="PIRSR602401-1"/>
    </source>
</evidence>
<dbReference type="GO" id="GO:0016705">
    <property type="term" value="F:oxidoreductase activity, acting on paired donors, with incorporation or reduction of molecular oxygen"/>
    <property type="evidence" value="ECO:0007669"/>
    <property type="project" value="InterPro"/>
</dbReference>
<dbReference type="InterPro" id="IPR002401">
    <property type="entry name" value="Cyt_P450_E_grp-I"/>
</dbReference>
<dbReference type="PRINTS" id="PR00463">
    <property type="entry name" value="EP450I"/>
</dbReference>
<evidence type="ECO:0000256" key="2">
    <source>
        <dbReference type="ARBA" id="ARBA00010617"/>
    </source>
</evidence>
<dbReference type="Pfam" id="PF00067">
    <property type="entry name" value="p450"/>
    <property type="match status" value="1"/>
</dbReference>
<evidence type="ECO:0000256" key="7">
    <source>
        <dbReference type="RuleBase" id="RU000461"/>
    </source>
</evidence>
<reference evidence="8" key="1">
    <citation type="submission" date="2022-04" db="EMBL/GenBank/DDBJ databases">
        <title>Carnegiea gigantea Genome sequencing and assembly v2.</title>
        <authorList>
            <person name="Copetti D."/>
            <person name="Sanderson M.J."/>
            <person name="Burquez A."/>
            <person name="Wojciechowski M.F."/>
        </authorList>
    </citation>
    <scope>NUCLEOTIDE SEQUENCE</scope>
    <source>
        <strain evidence="8">SGP5-SGP5p</strain>
        <tissue evidence="8">Aerial part</tissue>
    </source>
</reference>
<keyword evidence="6 7" id="KW-0349">Heme</keyword>
<dbReference type="PROSITE" id="PS00086">
    <property type="entry name" value="CYTOCHROME_P450"/>
    <property type="match status" value="1"/>
</dbReference>
<dbReference type="CDD" id="cd11064">
    <property type="entry name" value="CYP86A"/>
    <property type="match status" value="1"/>
</dbReference>
<dbReference type="PANTHER" id="PTHR24296">
    <property type="entry name" value="CYTOCHROME P450"/>
    <property type="match status" value="1"/>
</dbReference>
<evidence type="ECO:0000256" key="4">
    <source>
        <dbReference type="ARBA" id="ARBA00023002"/>
    </source>
</evidence>
<keyword evidence="7" id="KW-0503">Monooxygenase</keyword>
<organism evidence="8 9">
    <name type="scientific">Carnegiea gigantea</name>
    <dbReference type="NCBI Taxonomy" id="171969"/>
    <lineage>
        <taxon>Eukaryota</taxon>
        <taxon>Viridiplantae</taxon>
        <taxon>Streptophyta</taxon>
        <taxon>Embryophyta</taxon>
        <taxon>Tracheophyta</taxon>
        <taxon>Spermatophyta</taxon>
        <taxon>Magnoliopsida</taxon>
        <taxon>eudicotyledons</taxon>
        <taxon>Gunneridae</taxon>
        <taxon>Pentapetalae</taxon>
        <taxon>Caryophyllales</taxon>
        <taxon>Cactineae</taxon>
        <taxon>Cactaceae</taxon>
        <taxon>Cactoideae</taxon>
        <taxon>Echinocereeae</taxon>
        <taxon>Carnegiea</taxon>
    </lineage>
</organism>
<dbReference type="OrthoDB" id="1470350at2759"/>
<keyword evidence="5 6" id="KW-0408">Iron</keyword>
<proteinExistence type="inferred from homology"/>
<evidence type="ECO:0008006" key="10">
    <source>
        <dbReference type="Google" id="ProtNLM"/>
    </source>
</evidence>
<keyword evidence="3 6" id="KW-0479">Metal-binding</keyword>
<evidence type="ECO:0000256" key="5">
    <source>
        <dbReference type="ARBA" id="ARBA00023004"/>
    </source>
</evidence>
<dbReference type="GO" id="GO:0006629">
    <property type="term" value="P:lipid metabolic process"/>
    <property type="evidence" value="ECO:0007669"/>
    <property type="project" value="UniProtKB-ARBA"/>
</dbReference>
<comment type="similarity">
    <text evidence="2 7">Belongs to the cytochrome P450 family.</text>
</comment>
<dbReference type="InterPro" id="IPR036396">
    <property type="entry name" value="Cyt_P450_sf"/>
</dbReference>
<name>A0A9Q1JHP3_9CARY</name>
<comment type="cofactor">
    <cofactor evidence="1 6">
        <name>heme</name>
        <dbReference type="ChEBI" id="CHEBI:30413"/>
    </cofactor>
</comment>
<dbReference type="EMBL" id="JAKOGI010001413">
    <property type="protein sequence ID" value="KAJ8425747.1"/>
    <property type="molecule type" value="Genomic_DNA"/>
</dbReference>
<dbReference type="Gene3D" id="1.10.630.10">
    <property type="entry name" value="Cytochrome P450"/>
    <property type="match status" value="1"/>
</dbReference>
<accession>A0A9Q1JHP3</accession>
<feature type="binding site" description="axial binding residue" evidence="6">
    <location>
        <position position="467"/>
    </location>
    <ligand>
        <name>heme</name>
        <dbReference type="ChEBI" id="CHEBI:30413"/>
    </ligand>
    <ligandPart>
        <name>Fe</name>
        <dbReference type="ChEBI" id="CHEBI:18248"/>
    </ligandPart>
</feature>
<evidence type="ECO:0000313" key="9">
    <source>
        <dbReference type="Proteomes" id="UP001153076"/>
    </source>
</evidence>
<gene>
    <name evidence="8" type="ORF">Cgig2_024364</name>
</gene>
<dbReference type="GO" id="GO:0020037">
    <property type="term" value="F:heme binding"/>
    <property type="evidence" value="ECO:0007669"/>
    <property type="project" value="InterPro"/>
</dbReference>
<sequence length="529" mass="61248">MGYFEIFIALFSLLFLLFYAFRNKNGFPTNWPIVGMLPALLMVLPRIHDYFCEIMEEFQLTFVYKGPWFTNMNVLATVDPANVHHIFSKNFGNYPKGSKFKEIFEVLGDGIFNTDSDLWQYHRKMAQSFITHPQFHKFLVKKIWEKVETGLITVLDHASQQGLEIDLQDLLERFTFDTISTIIMGHDPKTLRIDLPDLPSSKALNDIEKALLHRHAVPVCVWKAQRWLGVGQERKYRQSWEVLDAFIYECISKKKEEMSKRSASGESKSHNEVGIDLITLYMNEVNQSATFGSKIDKFLRDTFLNFLIAGRDTTSVALSWFFYLLSRNPQVQSKIKAELDAMMLHLKDHHDDGELKRSRLNYLSRNFEELNDKLVYLHGALCEALRLYPPVAFEAKVPIDQEILPSGHKVDPNMQIIISLYAMGRMKLIWGEDSYEFKPERWISERGRIKHKPSYMFLAFNAGPRTCVGKSMAFTQMKAVASSIICNYHIQPVKGHLVIPDVSIILHMKHGFKVKIVIKRSSVHSQLRD</sequence>
<evidence type="ECO:0000256" key="3">
    <source>
        <dbReference type="ARBA" id="ARBA00022723"/>
    </source>
</evidence>
<dbReference type="InterPro" id="IPR017972">
    <property type="entry name" value="Cyt_P450_CS"/>
</dbReference>
<evidence type="ECO:0000256" key="1">
    <source>
        <dbReference type="ARBA" id="ARBA00001971"/>
    </source>
</evidence>
<dbReference type="SUPFAM" id="SSF48264">
    <property type="entry name" value="Cytochrome P450"/>
    <property type="match status" value="1"/>
</dbReference>
<keyword evidence="4 7" id="KW-0560">Oxidoreductase</keyword>